<keyword evidence="8 10" id="KW-0675">Receptor</keyword>
<evidence type="ECO:0000256" key="11">
    <source>
        <dbReference type="RuleBase" id="RU363047"/>
    </source>
</evidence>
<dbReference type="AlphaFoldDB" id="A0A6J0V7Y5"/>
<evidence type="ECO:0000256" key="2">
    <source>
        <dbReference type="ARBA" id="ARBA00022475"/>
    </source>
</evidence>
<evidence type="ECO:0000256" key="9">
    <source>
        <dbReference type="ARBA" id="ARBA00023224"/>
    </source>
</evidence>
<keyword evidence="4 11" id="KW-0552">Olfaction</keyword>
<evidence type="ECO:0000256" key="7">
    <source>
        <dbReference type="ARBA" id="ARBA00023136"/>
    </source>
</evidence>
<comment type="similarity">
    <text evidence="10">Belongs to the G-protein coupled receptor 1 family.</text>
</comment>
<keyword evidence="3 10" id="KW-0812">Transmembrane</keyword>
<evidence type="ECO:0000313" key="13">
    <source>
        <dbReference type="Proteomes" id="UP001652642"/>
    </source>
</evidence>
<evidence type="ECO:0000256" key="10">
    <source>
        <dbReference type="RuleBase" id="RU000688"/>
    </source>
</evidence>
<dbReference type="InterPro" id="IPR000276">
    <property type="entry name" value="GPCR_Rhodpsn"/>
</dbReference>
<dbReference type="PRINTS" id="PR00237">
    <property type="entry name" value="GPCRRHODOPSN"/>
</dbReference>
<sequence>MEKTGQENRTLITTFLLLGFGDLEDQWFLPFLLFLVIYVATMAGNILIIMLVIIDHHLHTPMYFFLANLSCLESCYSSNILPLMLANLSKGGQGTISVTGCMVQYYFFGFLAVSECYLLAAMSYDRYVAICNPLLYATLMNGQVCLQLIAGSWISGSLAINITIFLMHQLQFCGSGEINHFFCDFNPILKLSCDDTHMIKLLTIFLAALCSLPPFLLTLASYVSIISVIVRIPSTTGRKKAFSTCSSHLTVVSLFYSTIIIVYMLPKTEALQDLNKVFSLFYTVLTPFLNPLIYSLRNKEVEEAFRKVIARLCMFQRTIEPNFMHSLI</sequence>
<feature type="transmembrane region" description="Helical" evidence="11">
    <location>
        <begin position="204"/>
        <end position="230"/>
    </location>
</feature>
<protein>
    <recommendedName>
        <fullName evidence="11">Olfactory receptor</fullName>
    </recommendedName>
</protein>
<feature type="domain" description="G-protein coupled receptors family 1 profile" evidence="12">
    <location>
        <begin position="44"/>
        <end position="294"/>
    </location>
</feature>
<dbReference type="PANTHER" id="PTHR26452">
    <property type="entry name" value="OLFACTORY RECEPTOR"/>
    <property type="match status" value="1"/>
</dbReference>
<dbReference type="KEGG" id="pvt:110089925"/>
<keyword evidence="11" id="KW-0716">Sensory transduction</keyword>
<dbReference type="InParanoid" id="A0A6J0V7Y5"/>
<evidence type="ECO:0000256" key="8">
    <source>
        <dbReference type="ARBA" id="ARBA00023170"/>
    </source>
</evidence>
<dbReference type="GO" id="GO:0005886">
    <property type="term" value="C:plasma membrane"/>
    <property type="evidence" value="ECO:0007669"/>
    <property type="project" value="UniProtKB-SubCell"/>
</dbReference>
<feature type="transmembrane region" description="Helical" evidence="11">
    <location>
        <begin position="242"/>
        <end position="265"/>
    </location>
</feature>
<gene>
    <name evidence="14" type="primary">LOC110089925</name>
</gene>
<keyword evidence="5 11" id="KW-1133">Transmembrane helix</keyword>
<dbReference type="CDD" id="cd15911">
    <property type="entry name" value="7tmA_OR11A-like"/>
    <property type="match status" value="1"/>
</dbReference>
<keyword evidence="7 11" id="KW-0472">Membrane</keyword>
<dbReference type="InterPro" id="IPR000725">
    <property type="entry name" value="Olfact_rcpt"/>
</dbReference>
<evidence type="ECO:0000313" key="14">
    <source>
        <dbReference type="RefSeq" id="XP_020668982.2"/>
    </source>
</evidence>
<comment type="subcellular location">
    <subcellularLocation>
        <location evidence="1 11">Cell membrane</location>
        <topology evidence="1 11">Multi-pass membrane protein</topology>
    </subcellularLocation>
</comment>
<reference evidence="14" key="1">
    <citation type="submission" date="2025-08" db="UniProtKB">
        <authorList>
            <consortium name="RefSeq"/>
        </authorList>
    </citation>
    <scope>IDENTIFICATION</scope>
</reference>
<dbReference type="Proteomes" id="UP001652642">
    <property type="component" value="Chromosome 6"/>
</dbReference>
<keyword evidence="13" id="KW-1185">Reference proteome</keyword>
<feature type="transmembrane region" description="Helical" evidence="11">
    <location>
        <begin position="105"/>
        <end position="124"/>
    </location>
</feature>
<evidence type="ECO:0000256" key="1">
    <source>
        <dbReference type="ARBA" id="ARBA00004651"/>
    </source>
</evidence>
<feature type="transmembrane region" description="Helical" evidence="11">
    <location>
        <begin position="27"/>
        <end position="53"/>
    </location>
</feature>
<evidence type="ECO:0000259" key="12">
    <source>
        <dbReference type="PROSITE" id="PS50262"/>
    </source>
</evidence>
<dbReference type="RefSeq" id="XP_020668982.2">
    <property type="nucleotide sequence ID" value="XM_020813323.2"/>
</dbReference>
<dbReference type="GO" id="GO:0004984">
    <property type="term" value="F:olfactory receptor activity"/>
    <property type="evidence" value="ECO:0007669"/>
    <property type="project" value="InterPro"/>
</dbReference>
<evidence type="ECO:0000256" key="3">
    <source>
        <dbReference type="ARBA" id="ARBA00022692"/>
    </source>
</evidence>
<evidence type="ECO:0000256" key="4">
    <source>
        <dbReference type="ARBA" id="ARBA00022725"/>
    </source>
</evidence>
<dbReference type="GO" id="GO:0004930">
    <property type="term" value="F:G protein-coupled receptor activity"/>
    <property type="evidence" value="ECO:0007669"/>
    <property type="project" value="UniProtKB-KW"/>
</dbReference>
<dbReference type="OrthoDB" id="5967130at2759"/>
<dbReference type="SUPFAM" id="SSF81321">
    <property type="entry name" value="Family A G protein-coupled receptor-like"/>
    <property type="match status" value="1"/>
</dbReference>
<evidence type="ECO:0000256" key="6">
    <source>
        <dbReference type="ARBA" id="ARBA00023040"/>
    </source>
</evidence>
<dbReference type="PROSITE" id="PS50262">
    <property type="entry name" value="G_PROTEIN_RECEP_F1_2"/>
    <property type="match status" value="1"/>
</dbReference>
<feature type="transmembrane region" description="Helical" evidence="11">
    <location>
        <begin position="144"/>
        <end position="167"/>
    </location>
</feature>
<name>A0A6J0V7Y5_9SAUR</name>
<dbReference type="PRINTS" id="PR00245">
    <property type="entry name" value="OLFACTORYR"/>
</dbReference>
<dbReference type="InterPro" id="IPR017452">
    <property type="entry name" value="GPCR_Rhodpsn_7TM"/>
</dbReference>
<proteinExistence type="inferred from homology"/>
<accession>A0A6J0V7Y5</accession>
<dbReference type="PROSITE" id="PS00237">
    <property type="entry name" value="G_PROTEIN_RECEP_F1_1"/>
    <property type="match status" value="1"/>
</dbReference>
<keyword evidence="2 11" id="KW-1003">Cell membrane</keyword>
<dbReference type="Gene3D" id="1.20.1070.10">
    <property type="entry name" value="Rhodopsin 7-helix transmembrane proteins"/>
    <property type="match status" value="1"/>
</dbReference>
<keyword evidence="9 10" id="KW-0807">Transducer</keyword>
<dbReference type="InterPro" id="IPR050516">
    <property type="entry name" value="Olfactory_GPCR"/>
</dbReference>
<organism evidence="13 14">
    <name type="scientific">Pogona vitticeps</name>
    <name type="common">central bearded dragon</name>
    <dbReference type="NCBI Taxonomy" id="103695"/>
    <lineage>
        <taxon>Eukaryota</taxon>
        <taxon>Metazoa</taxon>
        <taxon>Chordata</taxon>
        <taxon>Craniata</taxon>
        <taxon>Vertebrata</taxon>
        <taxon>Euteleostomi</taxon>
        <taxon>Lepidosauria</taxon>
        <taxon>Squamata</taxon>
        <taxon>Bifurcata</taxon>
        <taxon>Unidentata</taxon>
        <taxon>Episquamata</taxon>
        <taxon>Toxicofera</taxon>
        <taxon>Iguania</taxon>
        <taxon>Acrodonta</taxon>
        <taxon>Agamidae</taxon>
        <taxon>Amphibolurinae</taxon>
        <taxon>Pogona</taxon>
    </lineage>
</organism>
<evidence type="ECO:0000256" key="5">
    <source>
        <dbReference type="ARBA" id="ARBA00022989"/>
    </source>
</evidence>
<keyword evidence="6 10" id="KW-0297">G-protein coupled receptor</keyword>
<dbReference type="GeneID" id="110089925"/>
<dbReference type="Pfam" id="PF13853">
    <property type="entry name" value="7tm_4"/>
    <property type="match status" value="1"/>
</dbReference>
<feature type="transmembrane region" description="Helical" evidence="11">
    <location>
        <begin position="277"/>
        <end position="296"/>
    </location>
</feature>